<reference evidence="2 3" key="1">
    <citation type="journal article" date="2018" name="G3 (Bethesda)">
        <title>A High-Quality Reference Genome for the Invasive Mosquitofish Gambusia affinis Using a Chicago Library.</title>
        <authorList>
            <person name="Hoffberg S.L."/>
            <person name="Troendle N.J."/>
            <person name="Glenn T.C."/>
            <person name="Mahmud O."/>
            <person name="Louha S."/>
            <person name="Chalopin D."/>
            <person name="Bennetzen J.L."/>
            <person name="Mauricio R."/>
        </authorList>
    </citation>
    <scope>NUCLEOTIDE SEQUENCE [LARGE SCALE GENOMIC DNA]</scope>
    <source>
        <strain evidence="2">NE01/NJP1002.9</strain>
        <tissue evidence="2">Muscle</tissue>
    </source>
</reference>
<dbReference type="EMBL" id="NHOQ01001229">
    <property type="protein sequence ID" value="PWA25610.1"/>
    <property type="molecule type" value="Genomic_DNA"/>
</dbReference>
<proteinExistence type="predicted"/>
<sequence>MVKGGKRYHGMEKDGLWFAHPHSSKLTSREVCTTTGAMLSEAKTLLPQEWHVKRYPKWKIDQRSREDYPLSRHDNKNTLKSSISIFSNGVGRRKYPDDYIQTTTHISLAHESAKEPASSFFTSQPDFTSVEVISVPTKSRRFPRNHKLRSEGAFDETREQLLWFGQDKFHVPVSLDVLATANRSAPSGSSHI</sequence>
<evidence type="ECO:0000259" key="1">
    <source>
        <dbReference type="Pfam" id="PF15115"/>
    </source>
</evidence>
<dbReference type="PANTHER" id="PTHR35440">
    <property type="entry name" value="TESTIS-EXPRESSED PROTEIN 36"/>
    <property type="match status" value="1"/>
</dbReference>
<keyword evidence="3" id="KW-1185">Reference proteome</keyword>
<dbReference type="AlphaFoldDB" id="A0A315VR62"/>
<dbReference type="Proteomes" id="UP000250572">
    <property type="component" value="Unassembled WGS sequence"/>
</dbReference>
<evidence type="ECO:0000313" key="2">
    <source>
        <dbReference type="EMBL" id="PWA25610.1"/>
    </source>
</evidence>
<accession>A0A315VR62</accession>
<dbReference type="OrthoDB" id="10003408at2759"/>
<name>A0A315VR62_GAMAF</name>
<dbReference type="PANTHER" id="PTHR35440:SF1">
    <property type="entry name" value="TESTIS-EXPRESSED PROTEIN 36"/>
    <property type="match status" value="1"/>
</dbReference>
<dbReference type="Pfam" id="PF15115">
    <property type="entry name" value="HDNR"/>
    <property type="match status" value="1"/>
</dbReference>
<feature type="domain" description="Domain of unknown function with conserved HDNR motif" evidence="1">
    <location>
        <begin position="1"/>
        <end position="154"/>
    </location>
</feature>
<protein>
    <recommendedName>
        <fullName evidence="1">Domain of unknown function with conserved HDNR motif domain-containing protein</fullName>
    </recommendedName>
</protein>
<evidence type="ECO:0000313" key="3">
    <source>
        <dbReference type="Proteomes" id="UP000250572"/>
    </source>
</evidence>
<dbReference type="InterPro" id="IPR029369">
    <property type="entry name" value="HDNR"/>
</dbReference>
<organism evidence="2 3">
    <name type="scientific">Gambusia affinis</name>
    <name type="common">Western mosquitofish</name>
    <name type="synonym">Heterandria affinis</name>
    <dbReference type="NCBI Taxonomy" id="33528"/>
    <lineage>
        <taxon>Eukaryota</taxon>
        <taxon>Metazoa</taxon>
        <taxon>Chordata</taxon>
        <taxon>Craniata</taxon>
        <taxon>Vertebrata</taxon>
        <taxon>Euteleostomi</taxon>
        <taxon>Actinopterygii</taxon>
        <taxon>Neopterygii</taxon>
        <taxon>Teleostei</taxon>
        <taxon>Neoteleostei</taxon>
        <taxon>Acanthomorphata</taxon>
        <taxon>Ovalentaria</taxon>
        <taxon>Atherinomorphae</taxon>
        <taxon>Cyprinodontiformes</taxon>
        <taxon>Poeciliidae</taxon>
        <taxon>Poeciliinae</taxon>
        <taxon>Gambusia</taxon>
    </lineage>
</organism>
<gene>
    <name evidence="2" type="ORF">CCH79_00001765</name>
</gene>
<comment type="caution">
    <text evidence="2">The sequence shown here is derived from an EMBL/GenBank/DDBJ whole genome shotgun (WGS) entry which is preliminary data.</text>
</comment>